<feature type="chain" id="PRO_5046897859" evidence="4">
    <location>
        <begin position="21"/>
        <end position="393"/>
    </location>
</feature>
<sequence>MTRSRRALPLNLTLGAVVMAAGVAAYLALQPAQAPAAQARTVTTTKATVTATVTAAGTVQSATTIGANFATPGTVKQVLTQVGAKVTKGQPLAKLDPTPLQAKVDETTAALNAAQQSLTAAQNATGPNQPDAATIAQRTSQVTQARGAVTEAKANLSAATLTAPADGTVISVAGAVGSQAGTGGGSGSGATTGNTTQSTTTGFVVLSDLANLQVRATIAEIDVAKVKPDQIASVTVNAVPDQQFAAKVTQVDLTPSGTGNTVTYGATLVLDAQHDGLKTGQSASVRIVVARAENVLSVPTFTVQGSGATSRVTVLRDGQSTSQTVRVGVKGEELTEILDGLTEGDQVVVPTAQGTTQQGGTGGFGGGFGGGGRGGGAVPGGGAPAGGGAGGTR</sequence>
<proteinExistence type="predicted"/>
<dbReference type="InterPro" id="IPR050465">
    <property type="entry name" value="UPF0194_transport"/>
</dbReference>
<comment type="caution">
    <text evidence="6">The sequence shown here is derived from an EMBL/GenBank/DDBJ whole genome shotgun (WGS) entry which is preliminary data.</text>
</comment>
<feature type="signal peptide" evidence="4">
    <location>
        <begin position="1"/>
        <end position="20"/>
    </location>
</feature>
<dbReference type="Gene3D" id="2.40.50.100">
    <property type="match status" value="1"/>
</dbReference>
<evidence type="ECO:0000259" key="5">
    <source>
        <dbReference type="Pfam" id="PF25990"/>
    </source>
</evidence>
<feature type="domain" description="YknX-like beta-barrel" evidence="5">
    <location>
        <begin position="212"/>
        <end position="287"/>
    </location>
</feature>
<feature type="region of interest" description="Disordered" evidence="3">
    <location>
        <begin position="353"/>
        <end position="393"/>
    </location>
</feature>
<dbReference type="Proteomes" id="UP001519363">
    <property type="component" value="Unassembled WGS sequence"/>
</dbReference>
<evidence type="ECO:0000256" key="3">
    <source>
        <dbReference type="SAM" id="MobiDB-lite"/>
    </source>
</evidence>
<dbReference type="Gene3D" id="2.40.30.170">
    <property type="match status" value="1"/>
</dbReference>
<feature type="compositionally biased region" description="Gly residues" evidence="3">
    <location>
        <begin position="357"/>
        <end position="393"/>
    </location>
</feature>
<evidence type="ECO:0000256" key="1">
    <source>
        <dbReference type="ARBA" id="ARBA00004196"/>
    </source>
</evidence>
<dbReference type="Pfam" id="PF25990">
    <property type="entry name" value="Beta-barrel_YknX"/>
    <property type="match status" value="1"/>
</dbReference>
<evidence type="ECO:0000313" key="6">
    <source>
        <dbReference type="EMBL" id="MBP2472629.1"/>
    </source>
</evidence>
<protein>
    <submittedName>
        <fullName evidence="6">Macrolide-specific efflux system membrane fusion protein</fullName>
    </submittedName>
</protein>
<comment type="subcellular location">
    <subcellularLocation>
        <location evidence="1">Cell envelope</location>
    </subcellularLocation>
</comment>
<evidence type="ECO:0000256" key="4">
    <source>
        <dbReference type="SAM" id="SignalP"/>
    </source>
</evidence>
<keyword evidence="2" id="KW-0175">Coiled coil</keyword>
<dbReference type="EMBL" id="JAGIOO010000001">
    <property type="protein sequence ID" value="MBP2472629.1"/>
    <property type="molecule type" value="Genomic_DNA"/>
</dbReference>
<dbReference type="RefSeq" id="WP_209706521.1">
    <property type="nucleotide sequence ID" value="NZ_JAGIOO010000001.1"/>
</dbReference>
<gene>
    <name evidence="6" type="ORF">JOF53_001501</name>
</gene>
<evidence type="ECO:0000256" key="2">
    <source>
        <dbReference type="ARBA" id="ARBA00023054"/>
    </source>
</evidence>
<reference evidence="6 7" key="1">
    <citation type="submission" date="2021-03" db="EMBL/GenBank/DDBJ databases">
        <title>Sequencing the genomes of 1000 actinobacteria strains.</title>
        <authorList>
            <person name="Klenk H.-P."/>
        </authorList>
    </citation>
    <scope>NUCLEOTIDE SEQUENCE [LARGE SCALE GENOMIC DNA]</scope>
    <source>
        <strain evidence="6 7">DSM 44580</strain>
    </source>
</reference>
<organism evidence="6 7">
    <name type="scientific">Crossiella equi</name>
    <dbReference type="NCBI Taxonomy" id="130796"/>
    <lineage>
        <taxon>Bacteria</taxon>
        <taxon>Bacillati</taxon>
        <taxon>Actinomycetota</taxon>
        <taxon>Actinomycetes</taxon>
        <taxon>Pseudonocardiales</taxon>
        <taxon>Pseudonocardiaceae</taxon>
        <taxon>Crossiella</taxon>
    </lineage>
</organism>
<accession>A0ABS5A8T3</accession>
<evidence type="ECO:0000313" key="7">
    <source>
        <dbReference type="Proteomes" id="UP001519363"/>
    </source>
</evidence>
<dbReference type="Gene3D" id="2.40.420.20">
    <property type="match status" value="1"/>
</dbReference>
<dbReference type="SUPFAM" id="SSF111369">
    <property type="entry name" value="HlyD-like secretion proteins"/>
    <property type="match status" value="1"/>
</dbReference>
<name>A0ABS5A8T3_9PSEU</name>
<keyword evidence="7" id="KW-1185">Reference proteome</keyword>
<dbReference type="PANTHER" id="PTHR32347">
    <property type="entry name" value="EFFLUX SYSTEM COMPONENT YKNX-RELATED"/>
    <property type="match status" value="1"/>
</dbReference>
<keyword evidence="4" id="KW-0732">Signal</keyword>
<dbReference type="InterPro" id="IPR058636">
    <property type="entry name" value="Beta-barrel_YknX"/>
</dbReference>